<dbReference type="AlphaFoldDB" id="A0A1K0IPN4"/>
<organism evidence="1">
    <name type="scientific">Cupriavidus necator</name>
    <name type="common">Alcaligenes eutrophus</name>
    <name type="synonym">Ralstonia eutropha</name>
    <dbReference type="NCBI Taxonomy" id="106590"/>
    <lineage>
        <taxon>Bacteria</taxon>
        <taxon>Pseudomonadati</taxon>
        <taxon>Pseudomonadota</taxon>
        <taxon>Betaproteobacteria</taxon>
        <taxon>Burkholderiales</taxon>
        <taxon>Burkholderiaceae</taxon>
        <taxon>Cupriavidus</taxon>
    </lineage>
</organism>
<dbReference type="EMBL" id="FMSH01000475">
    <property type="protein sequence ID" value="SCU94497.1"/>
    <property type="molecule type" value="Genomic_DNA"/>
</dbReference>
<sequence length="256" mass="29223">MTAAAFILNFTSWSVAMREYPILFTGAMVRAILEGRKRQTRRLWKMPCGLDWYVSGCMRGEETGDIHDPATSWWGHVEEMACPHGQAGDRLYVREAWRTTEDLDPYSGGHIGVMSQVAGYTTPWAPIQYEADGWRSRWEHTSTPPHAADPNPGRYRHARFMPRWACRLLLEITGVRAERLQEISETDAIAEGIRPYKDGWERFHPDPADAEHTGATKDPRLAYKGLWEQINGAGAWDVNPWVWVVEFRPLEAGGVR</sequence>
<reference evidence="1" key="1">
    <citation type="submission" date="2016-09" db="EMBL/GenBank/DDBJ databases">
        <authorList>
            <person name="Capua I."/>
            <person name="De Benedictis P."/>
            <person name="Joannis T."/>
            <person name="Lombin L.H."/>
            <person name="Cattoli G."/>
        </authorList>
    </citation>
    <scope>NUCLEOTIDE SEQUENCE</scope>
    <source>
        <strain evidence="1">B9</strain>
    </source>
</reference>
<gene>
    <name evidence="1" type="ORF">CNECB9_5260056</name>
</gene>
<evidence type="ECO:0000313" key="1">
    <source>
        <dbReference type="EMBL" id="SCU94497.1"/>
    </source>
</evidence>
<name>A0A1K0IPN4_CUPNE</name>
<proteinExistence type="predicted"/>
<protein>
    <submittedName>
        <fullName evidence="1">p14</fullName>
    </submittedName>
</protein>
<accession>A0A1K0IPN4</accession>